<dbReference type="STRING" id="994479.GCA_000194155_02365"/>
<protein>
    <submittedName>
        <fullName evidence="2">Uncharacterized protein DUF397</fullName>
    </submittedName>
</protein>
<evidence type="ECO:0000313" key="3">
    <source>
        <dbReference type="Proteomes" id="UP000233786"/>
    </source>
</evidence>
<name>A0A2N3XXI4_SACSN</name>
<proteinExistence type="predicted"/>
<gene>
    <name evidence="2" type="ORF">A8926_3075</name>
</gene>
<evidence type="ECO:0000313" key="2">
    <source>
        <dbReference type="EMBL" id="PKW15376.1"/>
    </source>
</evidence>
<dbReference type="OrthoDB" id="3698874at2"/>
<dbReference type="RefSeq" id="WP_010314467.1">
    <property type="nucleotide sequence ID" value="NZ_CP061007.1"/>
</dbReference>
<accession>A0A2N3XXI4</accession>
<evidence type="ECO:0000259" key="1">
    <source>
        <dbReference type="Pfam" id="PF04149"/>
    </source>
</evidence>
<dbReference type="Proteomes" id="UP000233786">
    <property type="component" value="Unassembled WGS sequence"/>
</dbReference>
<dbReference type="InterPro" id="IPR007278">
    <property type="entry name" value="DUF397"/>
</dbReference>
<organism evidence="2 3">
    <name type="scientific">Saccharopolyspora spinosa</name>
    <dbReference type="NCBI Taxonomy" id="60894"/>
    <lineage>
        <taxon>Bacteria</taxon>
        <taxon>Bacillati</taxon>
        <taxon>Actinomycetota</taxon>
        <taxon>Actinomycetes</taxon>
        <taxon>Pseudonocardiales</taxon>
        <taxon>Pseudonocardiaceae</taxon>
        <taxon>Saccharopolyspora</taxon>
    </lineage>
</organism>
<dbReference type="Pfam" id="PF04149">
    <property type="entry name" value="DUF397"/>
    <property type="match status" value="1"/>
</dbReference>
<comment type="caution">
    <text evidence="2">The sequence shown here is derived from an EMBL/GenBank/DDBJ whole genome shotgun (WGS) entry which is preliminary data.</text>
</comment>
<sequence length="57" mass="6510">MNPKYWRKSSYSNVNGNCVELTTTLDEIRDSKDPHGPTLAVDVSTFVRAVQHGRFDR</sequence>
<dbReference type="EMBL" id="PJNB01000001">
    <property type="protein sequence ID" value="PKW15376.1"/>
    <property type="molecule type" value="Genomic_DNA"/>
</dbReference>
<feature type="domain" description="DUF397" evidence="1">
    <location>
        <begin position="6"/>
        <end position="45"/>
    </location>
</feature>
<dbReference type="AlphaFoldDB" id="A0A2N3XXI4"/>
<reference evidence="2" key="1">
    <citation type="submission" date="2017-12" db="EMBL/GenBank/DDBJ databases">
        <title>Sequencing the genomes of 1000 Actinobacteria strains.</title>
        <authorList>
            <person name="Klenk H.-P."/>
        </authorList>
    </citation>
    <scope>NUCLEOTIDE SEQUENCE [LARGE SCALE GENOMIC DNA]</scope>
    <source>
        <strain evidence="2">DSM 44228</strain>
    </source>
</reference>
<keyword evidence="3" id="KW-1185">Reference proteome</keyword>